<sequence length="140" mass="14148">MNRTILLLGVMSLGGGAGLAAPAAAQTPEQIAMFHQMAGNQLGVLEYCQGRSFIEASTVDTQRRMMTMLPPPADKTPVDAAEALGRSGTISINGNTVTLADAAKAQNVSEAALCKQMGDMVVNGAANVPGGAAAPKPAAP</sequence>
<evidence type="ECO:0000313" key="2">
    <source>
        <dbReference type="EMBL" id="MFC0408704.1"/>
    </source>
</evidence>
<dbReference type="RefSeq" id="WP_377044462.1">
    <property type="nucleotide sequence ID" value="NZ_JBHLUN010000007.1"/>
</dbReference>
<gene>
    <name evidence="2" type="ORF">ACFFGY_10615</name>
</gene>
<dbReference type="Proteomes" id="UP001589865">
    <property type="component" value="Unassembled WGS sequence"/>
</dbReference>
<proteinExistence type="predicted"/>
<keyword evidence="1" id="KW-0732">Signal</keyword>
<organism evidence="2 3">
    <name type="scientific">Roseomonas elaeocarpi</name>
    <dbReference type="NCBI Taxonomy" id="907779"/>
    <lineage>
        <taxon>Bacteria</taxon>
        <taxon>Pseudomonadati</taxon>
        <taxon>Pseudomonadota</taxon>
        <taxon>Alphaproteobacteria</taxon>
        <taxon>Acetobacterales</taxon>
        <taxon>Roseomonadaceae</taxon>
        <taxon>Roseomonas</taxon>
    </lineage>
</organism>
<protein>
    <submittedName>
        <fullName evidence="2">Pore-forming ESAT-6 family protein</fullName>
    </submittedName>
</protein>
<dbReference type="EMBL" id="JBHLUN010000007">
    <property type="protein sequence ID" value="MFC0408704.1"/>
    <property type="molecule type" value="Genomic_DNA"/>
</dbReference>
<evidence type="ECO:0000313" key="3">
    <source>
        <dbReference type="Proteomes" id="UP001589865"/>
    </source>
</evidence>
<dbReference type="NCBIfam" id="NF035933">
    <property type="entry name" value="ESAT6_1"/>
    <property type="match status" value="1"/>
</dbReference>
<evidence type="ECO:0000256" key="1">
    <source>
        <dbReference type="SAM" id="SignalP"/>
    </source>
</evidence>
<feature type="signal peptide" evidence="1">
    <location>
        <begin position="1"/>
        <end position="25"/>
    </location>
</feature>
<feature type="chain" id="PRO_5046319560" evidence="1">
    <location>
        <begin position="26"/>
        <end position="140"/>
    </location>
</feature>
<keyword evidence="3" id="KW-1185">Reference proteome</keyword>
<reference evidence="2 3" key="1">
    <citation type="submission" date="2024-09" db="EMBL/GenBank/DDBJ databases">
        <authorList>
            <person name="Sun Q."/>
            <person name="Mori K."/>
        </authorList>
    </citation>
    <scope>NUCLEOTIDE SEQUENCE [LARGE SCALE GENOMIC DNA]</scope>
    <source>
        <strain evidence="2 3">TBRC 5777</strain>
    </source>
</reference>
<comment type="caution">
    <text evidence="2">The sequence shown here is derived from an EMBL/GenBank/DDBJ whole genome shotgun (WGS) entry which is preliminary data.</text>
</comment>
<accession>A0ABV6JSW8</accession>
<name>A0ABV6JSW8_9PROT</name>